<organism evidence="3">
    <name type="scientific">Timema monikensis</name>
    <dbReference type="NCBI Taxonomy" id="170555"/>
    <lineage>
        <taxon>Eukaryota</taxon>
        <taxon>Metazoa</taxon>
        <taxon>Ecdysozoa</taxon>
        <taxon>Arthropoda</taxon>
        <taxon>Hexapoda</taxon>
        <taxon>Insecta</taxon>
        <taxon>Pterygota</taxon>
        <taxon>Neoptera</taxon>
        <taxon>Polyneoptera</taxon>
        <taxon>Phasmatodea</taxon>
        <taxon>Timematodea</taxon>
        <taxon>Timematoidea</taxon>
        <taxon>Timematidae</taxon>
        <taxon>Timema</taxon>
    </lineage>
</organism>
<keyword evidence="2" id="KW-0812">Transmembrane</keyword>
<name>A0A7R9HS30_9NEOP</name>
<sequence>MLAGQKESVVDSGDEHPSDDMGVCDVTASAIETDANMNSRRRHIAAPGLWDGLLGDSPPAELGLPSPTKFSPADDLSSVEPPSDAGTNHARLPSDAGTKHVTPSSDAGTKHATLPTVNGATLGRRDGLKEKGSVFRARIKWPDLVVQLFIHIGCLYGFYLFLYARLYTLIWGVVTSPVPPVPVLFLNRR</sequence>
<evidence type="ECO:0000256" key="2">
    <source>
        <dbReference type="SAM" id="Phobius"/>
    </source>
</evidence>
<dbReference type="AlphaFoldDB" id="A0A7R9HS30"/>
<gene>
    <name evidence="3" type="ORF">TMSB3V08_LOCUS9834</name>
</gene>
<accession>A0A7R9HS30</accession>
<protein>
    <submittedName>
        <fullName evidence="3">Uncharacterized protein</fullName>
    </submittedName>
</protein>
<feature type="transmembrane region" description="Helical" evidence="2">
    <location>
        <begin position="144"/>
        <end position="162"/>
    </location>
</feature>
<evidence type="ECO:0000256" key="1">
    <source>
        <dbReference type="SAM" id="MobiDB-lite"/>
    </source>
</evidence>
<feature type="region of interest" description="Disordered" evidence="1">
    <location>
        <begin position="57"/>
        <end position="124"/>
    </location>
</feature>
<keyword evidence="2" id="KW-0472">Membrane</keyword>
<dbReference type="EMBL" id="OB796175">
    <property type="protein sequence ID" value="CAD7433148.1"/>
    <property type="molecule type" value="Genomic_DNA"/>
</dbReference>
<feature type="region of interest" description="Disordered" evidence="1">
    <location>
        <begin position="1"/>
        <end position="23"/>
    </location>
</feature>
<proteinExistence type="predicted"/>
<keyword evidence="2" id="KW-1133">Transmembrane helix</keyword>
<feature type="transmembrane region" description="Helical" evidence="2">
    <location>
        <begin position="168"/>
        <end position="186"/>
    </location>
</feature>
<reference evidence="3" key="1">
    <citation type="submission" date="2020-11" db="EMBL/GenBank/DDBJ databases">
        <authorList>
            <person name="Tran Van P."/>
        </authorList>
    </citation>
    <scope>NUCLEOTIDE SEQUENCE</scope>
</reference>
<evidence type="ECO:0000313" key="3">
    <source>
        <dbReference type="EMBL" id="CAD7433148.1"/>
    </source>
</evidence>